<evidence type="ECO:0000256" key="2">
    <source>
        <dbReference type="ARBA" id="ARBA00004273"/>
    </source>
</evidence>
<dbReference type="PANTHER" id="PTHR15222">
    <property type="entry name" value="NADH DEHYDROGENASE [UBIQUINONE] 1 BETA SUBCOMPLEX SUBUNIT 1"/>
    <property type="match status" value="1"/>
</dbReference>
<comment type="function">
    <text evidence="1">Accessory subunit of the mitochondrial membrane respiratory chain NADH dehydrogenase (Complex I) that is believed not to be involved in catalysis. Complex I functions in the transfer of electrons from NADH to the respiratory chain. The immediate electron acceptor for the enzyme is believed to be ubiquinone.</text>
</comment>
<evidence type="ECO:0000256" key="15">
    <source>
        <dbReference type="ARBA" id="ARBA00030377"/>
    </source>
</evidence>
<evidence type="ECO:0000313" key="18">
    <source>
        <dbReference type="Proteomes" id="UP000092443"/>
    </source>
</evidence>
<keyword evidence="11" id="KW-0249">Electron transport</keyword>
<keyword evidence="12 17" id="KW-1133">Transmembrane helix</keyword>
<evidence type="ECO:0000256" key="10">
    <source>
        <dbReference type="ARBA" id="ARBA00022792"/>
    </source>
</evidence>
<protein>
    <recommendedName>
        <fullName evidence="6">NADH dehydrogenase [ubiquinone] 1 beta subcomplex subunit 1</fullName>
    </recommendedName>
    <alternativeName>
        <fullName evidence="16">Complex I-MNLL</fullName>
    </alternativeName>
    <alternativeName>
        <fullName evidence="15">NADH-ubiquinone oxidoreductase MNLL subunit</fullName>
    </alternativeName>
</protein>
<evidence type="ECO:0000256" key="5">
    <source>
        <dbReference type="ARBA" id="ARBA00011533"/>
    </source>
</evidence>
<evidence type="ECO:0000256" key="12">
    <source>
        <dbReference type="ARBA" id="ARBA00022989"/>
    </source>
</evidence>
<evidence type="ECO:0000256" key="9">
    <source>
        <dbReference type="ARBA" id="ARBA00022692"/>
    </source>
</evidence>
<name>A0A9C6DY09_9MUSC</name>
<evidence type="ECO:0000256" key="17">
    <source>
        <dbReference type="SAM" id="Phobius"/>
    </source>
</evidence>
<dbReference type="GeneID" id="119639545"/>
<evidence type="ECO:0000256" key="1">
    <source>
        <dbReference type="ARBA" id="ARBA00003335"/>
    </source>
</evidence>
<evidence type="ECO:0000256" key="13">
    <source>
        <dbReference type="ARBA" id="ARBA00023128"/>
    </source>
</evidence>
<sequence length="64" mass="7285">MLGLDRGYIWGVLPLIGFAIGHFLDKKETERMTMFRDKSALYGRAEGNSDLVRVSSYSFIRLAD</sequence>
<keyword evidence="18" id="KW-1185">Reference proteome</keyword>
<keyword evidence="13" id="KW-0496">Mitochondrion</keyword>
<dbReference type="InterPro" id="IPR012575">
    <property type="entry name" value="NDUB1"/>
</dbReference>
<evidence type="ECO:0000256" key="16">
    <source>
        <dbReference type="ARBA" id="ARBA00033364"/>
    </source>
</evidence>
<keyword evidence="8" id="KW-0679">Respiratory chain</keyword>
<gene>
    <name evidence="19" type="primary">LOC119639545</name>
</gene>
<evidence type="ECO:0000256" key="8">
    <source>
        <dbReference type="ARBA" id="ARBA00022660"/>
    </source>
</evidence>
<reference evidence="19" key="1">
    <citation type="submission" date="2025-08" db="UniProtKB">
        <authorList>
            <consortium name="RefSeq"/>
        </authorList>
    </citation>
    <scope>IDENTIFICATION</scope>
    <source>
        <tissue evidence="19">Whole body pupa</tissue>
    </source>
</reference>
<evidence type="ECO:0000256" key="11">
    <source>
        <dbReference type="ARBA" id="ARBA00022982"/>
    </source>
</evidence>
<dbReference type="GO" id="GO:0005743">
    <property type="term" value="C:mitochondrial inner membrane"/>
    <property type="evidence" value="ECO:0007669"/>
    <property type="project" value="UniProtKB-SubCell"/>
</dbReference>
<feature type="transmembrane region" description="Helical" evidence="17">
    <location>
        <begin position="6"/>
        <end position="24"/>
    </location>
</feature>
<keyword evidence="7" id="KW-0813">Transport</keyword>
<accession>A0A9C6DY09</accession>
<dbReference type="Proteomes" id="UP000092443">
    <property type="component" value="Unplaced"/>
</dbReference>
<dbReference type="Pfam" id="PF08040">
    <property type="entry name" value="NADH_oxidored"/>
    <property type="match status" value="1"/>
</dbReference>
<evidence type="ECO:0000256" key="6">
    <source>
        <dbReference type="ARBA" id="ARBA00018678"/>
    </source>
</evidence>
<evidence type="ECO:0000256" key="7">
    <source>
        <dbReference type="ARBA" id="ARBA00022448"/>
    </source>
</evidence>
<evidence type="ECO:0000256" key="14">
    <source>
        <dbReference type="ARBA" id="ARBA00023136"/>
    </source>
</evidence>
<evidence type="ECO:0000256" key="4">
    <source>
        <dbReference type="ARBA" id="ARBA00007393"/>
    </source>
</evidence>
<organism evidence="18 19">
    <name type="scientific">Glossina fuscipes</name>
    <dbReference type="NCBI Taxonomy" id="7396"/>
    <lineage>
        <taxon>Eukaryota</taxon>
        <taxon>Metazoa</taxon>
        <taxon>Ecdysozoa</taxon>
        <taxon>Arthropoda</taxon>
        <taxon>Hexapoda</taxon>
        <taxon>Insecta</taxon>
        <taxon>Pterygota</taxon>
        <taxon>Neoptera</taxon>
        <taxon>Endopterygota</taxon>
        <taxon>Diptera</taxon>
        <taxon>Brachycera</taxon>
        <taxon>Muscomorpha</taxon>
        <taxon>Hippoboscoidea</taxon>
        <taxon>Glossinidae</taxon>
        <taxon>Glossina</taxon>
    </lineage>
</organism>
<comment type="subcellular location">
    <subcellularLocation>
        <location evidence="2">Mitochondrion inner membrane</location>
    </subcellularLocation>
    <subcellularLocation>
        <location evidence="3">Mitochondrion membrane</location>
        <topology evidence="3">Single-pass membrane protein</topology>
    </subcellularLocation>
</comment>
<keyword evidence="14 17" id="KW-0472">Membrane</keyword>
<keyword evidence="10" id="KW-0999">Mitochondrion inner membrane</keyword>
<proteinExistence type="inferred from homology"/>
<comment type="subunit">
    <text evidence="5">Complex I is composed of 45 different subunits.</text>
</comment>
<dbReference type="AlphaFoldDB" id="A0A9C6DY09"/>
<evidence type="ECO:0000256" key="3">
    <source>
        <dbReference type="ARBA" id="ARBA00004304"/>
    </source>
</evidence>
<dbReference type="RefSeq" id="XP_037892924.1">
    <property type="nucleotide sequence ID" value="XM_038036996.1"/>
</dbReference>
<evidence type="ECO:0000313" key="19">
    <source>
        <dbReference type="RefSeq" id="XP_037892924.1"/>
    </source>
</evidence>
<dbReference type="PANTHER" id="PTHR15222:SF2">
    <property type="entry name" value="NADH DEHYDROGENASE [UBIQUINONE] 1 BETA SUBCOMPLEX SUBUNIT 1"/>
    <property type="match status" value="1"/>
</dbReference>
<comment type="similarity">
    <text evidence="4">Belongs to the complex I NDUFB1 subunit family.</text>
</comment>
<keyword evidence="9 17" id="KW-0812">Transmembrane</keyword>